<evidence type="ECO:0000313" key="3">
    <source>
        <dbReference type="Proteomes" id="UP000245288"/>
    </source>
</evidence>
<feature type="transmembrane region" description="Helical" evidence="1">
    <location>
        <begin position="79"/>
        <end position="98"/>
    </location>
</feature>
<evidence type="ECO:0000256" key="1">
    <source>
        <dbReference type="SAM" id="Phobius"/>
    </source>
</evidence>
<keyword evidence="1" id="KW-1133">Transmembrane helix</keyword>
<gene>
    <name evidence="2" type="ORF">LG34_15660</name>
</gene>
<name>A0A2V1JSS0_EUBRA</name>
<keyword evidence="1" id="KW-0812">Transmembrane</keyword>
<feature type="transmembrane region" description="Helical" evidence="1">
    <location>
        <begin position="52"/>
        <end position="73"/>
    </location>
</feature>
<dbReference type="RefSeq" id="WP_146190242.1">
    <property type="nucleotide sequence ID" value="NZ_CABMEW010000007.1"/>
</dbReference>
<evidence type="ECO:0000313" key="2">
    <source>
        <dbReference type="EMBL" id="PWE85478.1"/>
    </source>
</evidence>
<accession>A0A2V1JSS0</accession>
<organism evidence="2 3">
    <name type="scientific">Eubacterium ramulus</name>
    <dbReference type="NCBI Taxonomy" id="39490"/>
    <lineage>
        <taxon>Bacteria</taxon>
        <taxon>Bacillati</taxon>
        <taxon>Bacillota</taxon>
        <taxon>Clostridia</taxon>
        <taxon>Eubacteriales</taxon>
        <taxon>Eubacteriaceae</taxon>
        <taxon>Eubacterium</taxon>
    </lineage>
</organism>
<dbReference type="Pfam" id="PF19845">
    <property type="entry name" value="DUF6320"/>
    <property type="match status" value="1"/>
</dbReference>
<dbReference type="InterPro" id="IPR046283">
    <property type="entry name" value="DUF6320"/>
</dbReference>
<protein>
    <recommendedName>
        <fullName evidence="4">Zinc ribbon domain-containing protein</fullName>
    </recommendedName>
</protein>
<feature type="transmembrane region" description="Helical" evidence="1">
    <location>
        <begin position="191"/>
        <end position="212"/>
    </location>
</feature>
<dbReference type="OrthoDB" id="2164897at2"/>
<proteinExistence type="predicted"/>
<dbReference type="AlphaFoldDB" id="A0A2V1JSS0"/>
<comment type="caution">
    <text evidence="2">The sequence shown here is derived from an EMBL/GenBank/DDBJ whole genome shotgun (WGS) entry which is preliminary data.</text>
</comment>
<feature type="transmembrane region" description="Helical" evidence="1">
    <location>
        <begin position="110"/>
        <end position="131"/>
    </location>
</feature>
<keyword evidence="3" id="KW-1185">Reference proteome</keyword>
<dbReference type="EMBL" id="JRFU01000194">
    <property type="protein sequence ID" value="PWE85478.1"/>
    <property type="molecule type" value="Genomic_DNA"/>
</dbReference>
<evidence type="ECO:0008006" key="4">
    <source>
        <dbReference type="Google" id="ProtNLM"/>
    </source>
</evidence>
<feature type="transmembrane region" description="Helical" evidence="1">
    <location>
        <begin position="168"/>
        <end position="185"/>
    </location>
</feature>
<sequence length="225" mass="25443">MNKCWNCGVEFIDPTNVCPLCKCITERDDAEEEEFKPTYPFRPDKEIKKIQLAMSIYTLAAIIAEAILVIIDFHVGDRIGWSIMTGACMVYAYITLKFSIQKHNGYQFKILMQTLLGVAVVVLIDFLTGFSGWSVNYVLPAAFVLIDATVIVLMIVNSRNWQSYIPMQLLLIVLCIIPYILHHFGISSDSIMCLIALCVAIFVFAGSVIIGGRRAMDELYRRFHV</sequence>
<reference evidence="2 3" key="1">
    <citation type="submission" date="2014-09" db="EMBL/GenBank/DDBJ databases">
        <title>Butyrate-producing bacteria isolated from human gut.</title>
        <authorList>
            <person name="Zhang Q."/>
            <person name="Zhao L."/>
        </authorList>
    </citation>
    <scope>NUCLEOTIDE SEQUENCE [LARGE SCALE GENOMIC DNA]</scope>
    <source>
        <strain evidence="2 3">21</strain>
    </source>
</reference>
<keyword evidence="1" id="KW-0472">Membrane</keyword>
<dbReference type="Proteomes" id="UP000245288">
    <property type="component" value="Unassembled WGS sequence"/>
</dbReference>
<feature type="transmembrane region" description="Helical" evidence="1">
    <location>
        <begin position="137"/>
        <end position="156"/>
    </location>
</feature>